<evidence type="ECO:0000256" key="3">
    <source>
        <dbReference type="ARBA" id="ARBA00023237"/>
    </source>
</evidence>
<evidence type="ECO:0000313" key="8">
    <source>
        <dbReference type="Proteomes" id="UP000008460"/>
    </source>
</evidence>
<dbReference type="STRING" id="590998.Celf_1112"/>
<evidence type="ECO:0000256" key="5">
    <source>
        <dbReference type="SAM" id="SignalP"/>
    </source>
</evidence>
<evidence type="ECO:0000259" key="6">
    <source>
        <dbReference type="PROSITE" id="PS51123"/>
    </source>
</evidence>
<keyword evidence="8" id="KW-1185">Reference proteome</keyword>
<keyword evidence="5" id="KW-0732">Signal</keyword>
<organism evidence="7 8">
    <name type="scientific">Cellulomonas fimi (strain ATCC 484 / DSM 20113 / JCM 1341 / CCUG 24087 / LMG 16345 / NBRC 15513 / NCIMB 8980 / NCTC 7547 / NRS-133)</name>
    <dbReference type="NCBI Taxonomy" id="590998"/>
    <lineage>
        <taxon>Bacteria</taxon>
        <taxon>Bacillati</taxon>
        <taxon>Actinomycetota</taxon>
        <taxon>Actinomycetes</taxon>
        <taxon>Micrococcales</taxon>
        <taxon>Cellulomonadaceae</taxon>
        <taxon>Cellulomonas</taxon>
    </lineage>
</organism>
<reference evidence="7 8" key="1">
    <citation type="submission" date="2011-04" db="EMBL/GenBank/DDBJ databases">
        <title>Complete sequence of Cellulomonas fimi ATCC 484.</title>
        <authorList>
            <consortium name="US DOE Joint Genome Institute"/>
            <person name="Lucas S."/>
            <person name="Han J."/>
            <person name="Lapidus A."/>
            <person name="Cheng J.-F."/>
            <person name="Goodwin L."/>
            <person name="Pitluck S."/>
            <person name="Peters L."/>
            <person name="Chertkov O."/>
            <person name="Detter J.C."/>
            <person name="Han C."/>
            <person name="Tapia R."/>
            <person name="Land M."/>
            <person name="Hauser L."/>
            <person name="Kyrpides N."/>
            <person name="Ivanova N."/>
            <person name="Ovchinnikova G."/>
            <person name="Pagani I."/>
            <person name="Mead D."/>
            <person name="Brumm P."/>
            <person name="Woyke T."/>
        </authorList>
    </citation>
    <scope>NUCLEOTIDE SEQUENCE [LARGE SCALE GENOMIC DNA]</scope>
    <source>
        <strain evidence="8">ATCC 484 / DSM 20113 / JCM 1341 / NBRC 15513 / NCIMB 8980 / NCTC 7547</strain>
    </source>
</reference>
<dbReference type="InterPro" id="IPR036737">
    <property type="entry name" value="OmpA-like_sf"/>
</dbReference>
<dbReference type="InterPro" id="IPR006664">
    <property type="entry name" value="OMP_bac"/>
</dbReference>
<dbReference type="Pfam" id="PF00691">
    <property type="entry name" value="OmpA"/>
    <property type="match status" value="1"/>
</dbReference>
<name>F4H2M1_CELFA</name>
<evidence type="ECO:0000256" key="2">
    <source>
        <dbReference type="ARBA" id="ARBA00023136"/>
    </source>
</evidence>
<dbReference type="EMBL" id="CP002666">
    <property type="protein sequence ID" value="AEE45247.1"/>
    <property type="molecule type" value="Genomic_DNA"/>
</dbReference>
<dbReference type="AlphaFoldDB" id="F4H2M1"/>
<keyword evidence="2 4" id="KW-0472">Membrane</keyword>
<dbReference type="CDD" id="cd07185">
    <property type="entry name" value="OmpA_C-like"/>
    <property type="match status" value="1"/>
</dbReference>
<feature type="signal peptide" evidence="5">
    <location>
        <begin position="1"/>
        <end position="23"/>
    </location>
</feature>
<accession>F4H2M1</accession>
<dbReference type="GO" id="GO:0009279">
    <property type="term" value="C:cell outer membrane"/>
    <property type="evidence" value="ECO:0007669"/>
    <property type="project" value="UniProtKB-SubCell"/>
</dbReference>
<dbReference type="SUPFAM" id="SSF103088">
    <property type="entry name" value="OmpA-like"/>
    <property type="match status" value="1"/>
</dbReference>
<dbReference type="PANTHER" id="PTHR30329:SF21">
    <property type="entry name" value="LIPOPROTEIN YIAD-RELATED"/>
    <property type="match status" value="1"/>
</dbReference>
<dbReference type="PROSITE" id="PS51257">
    <property type="entry name" value="PROKAR_LIPOPROTEIN"/>
    <property type="match status" value="1"/>
</dbReference>
<dbReference type="PRINTS" id="PR01021">
    <property type="entry name" value="OMPADOMAIN"/>
</dbReference>
<dbReference type="eggNOG" id="COG2885">
    <property type="taxonomic scope" value="Bacteria"/>
</dbReference>
<keyword evidence="3" id="KW-0998">Cell outer membrane</keyword>
<gene>
    <name evidence="7" type="ordered locus">Celf_1112</name>
</gene>
<dbReference type="PROSITE" id="PS51123">
    <property type="entry name" value="OMPA_2"/>
    <property type="match status" value="1"/>
</dbReference>
<proteinExistence type="predicted"/>
<protein>
    <submittedName>
        <fullName evidence="7">OmpA/MotB domain protein</fullName>
    </submittedName>
</protein>
<dbReference type="KEGG" id="cfi:Celf_1112"/>
<dbReference type="HOGENOM" id="CLU_043494_0_0_11"/>
<dbReference type="InterPro" id="IPR006665">
    <property type="entry name" value="OmpA-like"/>
</dbReference>
<comment type="subcellular location">
    <subcellularLocation>
        <location evidence="1">Cell outer membrane</location>
    </subcellularLocation>
</comment>
<evidence type="ECO:0000256" key="1">
    <source>
        <dbReference type="ARBA" id="ARBA00004442"/>
    </source>
</evidence>
<dbReference type="PANTHER" id="PTHR30329">
    <property type="entry name" value="STATOR ELEMENT OF FLAGELLAR MOTOR COMPLEX"/>
    <property type="match status" value="1"/>
</dbReference>
<evidence type="ECO:0000313" key="7">
    <source>
        <dbReference type="EMBL" id="AEE45247.1"/>
    </source>
</evidence>
<sequence length="517" mass="53321">MRLRPTTALVPVAVLALTAACTAGPEPAPGPTGPTATAVAVEPVVRTVVLDGEEVELEVGPVAVHGDVAVLRVAAPTQTPFLRFALWDVFENLSSPGPSGVRLVDTEEGVVRPVARDELDRAVMSGNSTPGGPATDAGDEAADGDEVVYAAFAAPDAGRVDVMLPQGGWVADVPVVPADDAGVLTVPPEELAEGGVADAPVVPLEAYTEVVGGTVRARQTPEAVTVQVASDVLFAVDSDLLGPEAEAALAAAAAQVTAYPGGTLTVVGHTDDVADDAYNLDLSQRRAATVAARLAQVADLSGFDVTVDAKGESQPAVAGTSPDARALNRRVEIVLVPQGEPEAAEPVAGELPVAEGPVASGAEGVSYQDDDDTFTVRLPEVRRQGRYLVGELEVTHVAGDSETIDGTLASGAWDARGEFDASLQFAATNVTLLEGDRRTYALDYVRRVVGDREIREPLADRLVNVVPLGGTRTVTVVWPDAGQESVTVDVPVHYATTANIPFGGPAFRLTDVPVVDG</sequence>
<dbReference type="InterPro" id="IPR050330">
    <property type="entry name" value="Bact_OuterMem_StrucFunc"/>
</dbReference>
<evidence type="ECO:0000256" key="4">
    <source>
        <dbReference type="PROSITE-ProRule" id="PRU00473"/>
    </source>
</evidence>
<dbReference type="Proteomes" id="UP000008460">
    <property type="component" value="Chromosome"/>
</dbReference>
<dbReference type="Gene3D" id="3.30.1330.60">
    <property type="entry name" value="OmpA-like domain"/>
    <property type="match status" value="1"/>
</dbReference>
<feature type="domain" description="OmpA-like" evidence="6">
    <location>
        <begin position="221"/>
        <end position="339"/>
    </location>
</feature>
<feature type="chain" id="PRO_5039067707" evidence="5">
    <location>
        <begin position="24"/>
        <end position="517"/>
    </location>
</feature>
<dbReference type="RefSeq" id="WP_013770273.1">
    <property type="nucleotide sequence ID" value="NC_015514.1"/>
</dbReference>